<sequence>MNNDKGSCVGGLGPLSFSLSSLSGSSSPALDCLSLATTSAELHTNSLNRRKSKRSNDREEARRSWGPADKEEGNRDFWASIQEPYDYIMGSNLIPDSCQVGETNEAPSSGEFELCWDSGDVSPPYVWSFSEFLDQYNELYEWLIQVQLKLYSHSNPPDKAARMAQQEELRRRTYRRKLFVEQGERVAQRYPGSAEEISWRVNYLNNKWDQLESSFTPAKGRNQEVEVELDLAHEEGILRRWLSDMEDQIQPLTCRLPHGCSLLTLQDRYKDNQILLKDIEAHGPVLKSVLRQYERIAAAAAAAPAADCETTGTQEFPSSSTPQPTSRQQPPRRGTKDIIPRKARSLEKRWHQIYLRSLEWHYYLEGVISNFKVITDAVRQSGLCKDPRSSSSSESEDEPVNKLRRLSTSSVSCGSCCGSPCPSPCPDSRSRHTRCGRPRRWSAYDSSLSESGSYIETPLATSCSSHAHETKDDYVCVSGESECGVAPFLPTPTTQPQPEPMVVEPEEQPLAATPSTDLQNLETPDVGCTSYKSLALGVQDHDMVGSAGLDTVRARCGQQPSADILAEVAMIQDAVKSPTATATAIDGEMENVNQVNGNTMISPAATEDSGLNLTSPSTEASVSSETSPARESPSKTSCTNVERPSPNCATFDFKHQDTDTEEAATNTTTSTATAACQANLNLVDYDPSRNRVYQIRRRAITTVRRVSARTRLEFSGDEEVDQEALQKIIDTAVPDDLDWLNSNMPSDIDFSGGEEEYEAPVHEQMDTGSDGGTAGQQQHTPEQHQGQHETQRAMSKESLTRLVSDAERLVREPVESDEPPPVVSPRPHLQLPLPLNGGSGYGGVSSKQARVKQWIASQRREVRHSATCVLDSCDASGELTTGESDIESASSDDMDASTATQHATSTRSSVRGSLRGSRDPLPSADNTPTTERINVLPLAADAAQTKVVLRNRKRRSGEQRPWSVSELYQLATHLDLAPYSVSETALHNLLTATPETPTNDNQAFGMGQRDVIATGSSSLADCTTPTTTTTTTTNPTTASTPTTATFSNISNSAIITTSITPSTGRISPTTGTGSLRRRKTRARRKSNLFQGRRTDSGSEGITLNLSGGSDSIHMSPSRRLSLSKSHSSGSDTTSHSRRHIVKSSSFSEAIRGGSGGMTSSTEKCVSDCGGVLGVPRTVLHVHGENHYTSDDSRPCSPVPVIKELASNPSPAHAPHSAPHMSDQDGQNTHEDMSSLSEQAWDPYQEYKYLSEPYSEDIDQEAARRLLEFGDDYRKYIDSDGASSFSGIPHRGRRSPHHRRLRSLAPPGPRDLDSDSDLDDLHHVIDESRSQLTVTENVLKKYSNEAALGLDYAELVATTQTNIKCLAEVVRHLQMEGTLEPELQEVQSIVQRWEVLQAQAVERQRQSGQIRELQRQVKTLHEALEALTNRANELTQADDIDTHQQLTLKLQEAKALQQEVSARKIEVSSINLAVHRFLSDTGYSLARLKDDVADLFRLWDEADRRVSSELTRLGVVEDTWKRWETEADELSRALRQDGDTLKVLDAAIQTGSLTDTVTASVQGVARLLNDRRKTQPGKKLLLQHTKAQSVDIPGSSVSLGASGDECLSDSGTSGYESCSSEELSERERRLVHLRRLARDLEASLHPNSQAWAAICKTLSTAETELKGLQKHCRELVVRSAETLDQAKTSPQLRRRSWTRDSKVGRASRRGNSIGGVSGRRGWMWRVVRAALPFQAALLLLFCVACLLEPNCCDHVNTLNLSLSPQVRYVHGPPPV</sequence>
<keyword evidence="3 7" id="KW-0812">Transmembrane</keyword>
<dbReference type="EMBL" id="JARKIK010000022">
    <property type="protein sequence ID" value="KAK8744581.1"/>
    <property type="molecule type" value="Genomic_DNA"/>
</dbReference>
<organism evidence="11 12">
    <name type="scientific">Cherax quadricarinatus</name>
    <name type="common">Australian red claw crayfish</name>
    <dbReference type="NCBI Taxonomy" id="27406"/>
    <lineage>
        <taxon>Eukaryota</taxon>
        <taxon>Metazoa</taxon>
        <taxon>Ecdysozoa</taxon>
        <taxon>Arthropoda</taxon>
        <taxon>Crustacea</taxon>
        <taxon>Multicrustacea</taxon>
        <taxon>Malacostraca</taxon>
        <taxon>Eumalacostraca</taxon>
        <taxon>Eucarida</taxon>
        <taxon>Decapoda</taxon>
        <taxon>Pleocyemata</taxon>
        <taxon>Astacidea</taxon>
        <taxon>Parastacoidea</taxon>
        <taxon>Parastacidae</taxon>
        <taxon>Cherax</taxon>
    </lineage>
</organism>
<keyword evidence="4" id="KW-1133">Transmembrane helix</keyword>
<dbReference type="PANTHER" id="PTHR21524">
    <property type="entry name" value="SPECTRIN REPEAT CONTAINING NUCLEAR ENVELOPE PROTEIN 2"/>
    <property type="match status" value="1"/>
</dbReference>
<feature type="compositionally biased region" description="Basic residues" evidence="9">
    <location>
        <begin position="1289"/>
        <end position="1301"/>
    </location>
</feature>
<dbReference type="GO" id="GO:0031965">
    <property type="term" value="C:nuclear membrane"/>
    <property type="evidence" value="ECO:0007669"/>
    <property type="project" value="UniProtKB-SubCell"/>
</dbReference>
<dbReference type="Pfam" id="PF10541">
    <property type="entry name" value="KASH"/>
    <property type="match status" value="1"/>
</dbReference>
<evidence type="ECO:0000256" key="7">
    <source>
        <dbReference type="PROSITE-ProRule" id="PRU00385"/>
    </source>
</evidence>
<feature type="compositionally biased region" description="Low complexity" evidence="9">
    <location>
        <begin position="1023"/>
        <end position="1041"/>
    </location>
</feature>
<evidence type="ECO:0000259" key="10">
    <source>
        <dbReference type="PROSITE" id="PS51049"/>
    </source>
</evidence>
<feature type="compositionally biased region" description="Polar residues" evidence="9">
    <location>
        <begin position="1097"/>
        <end position="1114"/>
    </location>
</feature>
<feature type="region of interest" description="Disordered" evidence="9">
    <location>
        <begin position="308"/>
        <end position="341"/>
    </location>
</feature>
<reference evidence="11 12" key="1">
    <citation type="journal article" date="2024" name="BMC Genomics">
        <title>Genome assembly of redclaw crayfish (Cherax quadricarinatus) provides insights into its immune adaptation and hypoxia tolerance.</title>
        <authorList>
            <person name="Liu Z."/>
            <person name="Zheng J."/>
            <person name="Li H."/>
            <person name="Fang K."/>
            <person name="Wang S."/>
            <person name="He J."/>
            <person name="Zhou D."/>
            <person name="Weng S."/>
            <person name="Chi M."/>
            <person name="Gu Z."/>
            <person name="He J."/>
            <person name="Li F."/>
            <person name="Wang M."/>
        </authorList>
    </citation>
    <scope>NUCLEOTIDE SEQUENCE [LARGE SCALE GENOMIC DNA]</scope>
    <source>
        <strain evidence="11">ZL_2023a</strain>
    </source>
</reference>
<feature type="compositionally biased region" description="Low complexity" evidence="9">
    <location>
        <begin position="1205"/>
        <end position="1220"/>
    </location>
</feature>
<feature type="compositionally biased region" description="Low complexity" evidence="9">
    <location>
        <begin position="904"/>
        <end position="915"/>
    </location>
</feature>
<keyword evidence="5 7" id="KW-0472">Membrane</keyword>
<dbReference type="GO" id="GO:0019894">
    <property type="term" value="F:kinesin binding"/>
    <property type="evidence" value="ECO:0007669"/>
    <property type="project" value="TreeGrafter"/>
</dbReference>
<comment type="caution">
    <text evidence="11">The sequence shown here is derived from an EMBL/GenBank/DDBJ whole genome shotgun (WGS) entry which is preliminary data.</text>
</comment>
<proteinExistence type="inferred from homology"/>
<feature type="compositionally biased region" description="Polar residues" evidence="9">
    <location>
        <begin position="609"/>
        <end position="642"/>
    </location>
</feature>
<feature type="region of interest" description="Disordered" evidence="9">
    <location>
        <begin position="1279"/>
        <end position="1317"/>
    </location>
</feature>
<feature type="compositionally biased region" description="Acidic residues" evidence="9">
    <location>
        <begin position="884"/>
        <end position="895"/>
    </location>
</feature>
<protein>
    <recommendedName>
        <fullName evidence="10">KASH domain-containing protein</fullName>
    </recommendedName>
</protein>
<dbReference type="GO" id="GO:0007010">
    <property type="term" value="P:cytoskeleton organization"/>
    <property type="evidence" value="ECO:0007669"/>
    <property type="project" value="TreeGrafter"/>
</dbReference>
<feature type="compositionally biased region" description="Low complexity" evidence="9">
    <location>
        <begin position="317"/>
        <end position="332"/>
    </location>
</feature>
<evidence type="ECO:0000313" key="12">
    <source>
        <dbReference type="Proteomes" id="UP001445076"/>
    </source>
</evidence>
<feature type="compositionally biased region" description="Basic residues" evidence="9">
    <location>
        <begin position="1075"/>
        <end position="1086"/>
    </location>
</feature>
<dbReference type="Gene3D" id="1.20.58.60">
    <property type="match status" value="2"/>
</dbReference>
<evidence type="ECO:0000256" key="8">
    <source>
        <dbReference type="SAM" id="Coils"/>
    </source>
</evidence>
<evidence type="ECO:0000256" key="9">
    <source>
        <dbReference type="SAM" id="MobiDB-lite"/>
    </source>
</evidence>
<evidence type="ECO:0000256" key="6">
    <source>
        <dbReference type="ARBA" id="ARBA00023242"/>
    </source>
</evidence>
<feature type="region of interest" description="Disordered" evidence="9">
    <location>
        <begin position="1018"/>
        <end position="1041"/>
    </location>
</feature>
<dbReference type="SMART" id="SM00150">
    <property type="entry name" value="SPEC"/>
    <property type="match status" value="3"/>
</dbReference>
<name>A0AAW0XJH9_CHEQU</name>
<feature type="compositionally biased region" description="Low complexity" evidence="9">
    <location>
        <begin position="1115"/>
        <end position="1133"/>
    </location>
</feature>
<dbReference type="GO" id="GO:0007097">
    <property type="term" value="P:nuclear migration"/>
    <property type="evidence" value="ECO:0007669"/>
    <property type="project" value="TreeGrafter"/>
</dbReference>
<keyword evidence="8" id="KW-0175">Coiled coil</keyword>
<dbReference type="SUPFAM" id="SSF46966">
    <property type="entry name" value="Spectrin repeat"/>
    <property type="match status" value="2"/>
</dbReference>
<dbReference type="Proteomes" id="UP001445076">
    <property type="component" value="Unassembled WGS sequence"/>
</dbReference>
<dbReference type="SMART" id="SM01249">
    <property type="entry name" value="KASH"/>
    <property type="match status" value="1"/>
</dbReference>
<feature type="coiled-coil region" evidence="8">
    <location>
        <begin position="1395"/>
        <end position="1436"/>
    </location>
</feature>
<gene>
    <name evidence="11" type="ORF">OTU49_000880</name>
</gene>
<dbReference type="GO" id="GO:0006997">
    <property type="term" value="P:nucleus organization"/>
    <property type="evidence" value="ECO:0007669"/>
    <property type="project" value="TreeGrafter"/>
</dbReference>
<feature type="topological domain" description="Perinuclear space" evidence="7">
    <location>
        <begin position="1749"/>
        <end position="1774"/>
    </location>
</feature>
<evidence type="ECO:0000313" key="11">
    <source>
        <dbReference type="EMBL" id="KAK8744581.1"/>
    </source>
</evidence>
<evidence type="ECO:0000256" key="3">
    <source>
        <dbReference type="ARBA" id="ARBA00022692"/>
    </source>
</evidence>
<feature type="topological domain" description="Cytoplasmic" evidence="7">
    <location>
        <begin position="1"/>
        <end position="1727"/>
    </location>
</feature>
<keyword evidence="12" id="KW-1185">Reference proteome</keyword>
<dbReference type="PANTHER" id="PTHR21524:SF5">
    <property type="entry name" value="SPECTRIN REPEAT CONTAINING NUCLEAR ENVELOPE PROTEIN 2"/>
    <property type="match status" value="1"/>
</dbReference>
<comment type="subcellular location">
    <subcellularLocation>
        <location evidence="1">Nucleus membrane</location>
    </subcellularLocation>
</comment>
<feature type="compositionally biased region" description="Basic and acidic residues" evidence="9">
    <location>
        <begin position="54"/>
        <end position="70"/>
    </location>
</feature>
<feature type="region of interest" description="Disordered" evidence="9">
    <location>
        <begin position="1687"/>
        <end position="1711"/>
    </location>
</feature>
<feature type="region of interest" description="Disordered" evidence="9">
    <location>
        <begin position="875"/>
        <end position="931"/>
    </location>
</feature>
<feature type="compositionally biased region" description="Low complexity" evidence="9">
    <location>
        <begin position="1059"/>
        <end position="1074"/>
    </location>
</feature>
<dbReference type="InterPro" id="IPR012315">
    <property type="entry name" value="KASH"/>
</dbReference>
<dbReference type="PROSITE" id="PS51049">
    <property type="entry name" value="KASH"/>
    <property type="match status" value="1"/>
</dbReference>
<comment type="similarity">
    <text evidence="2">Belongs to the nesprin family.</text>
</comment>
<dbReference type="CDD" id="cd00176">
    <property type="entry name" value="SPEC"/>
    <property type="match status" value="2"/>
</dbReference>
<evidence type="ECO:0000256" key="5">
    <source>
        <dbReference type="ARBA" id="ARBA00023136"/>
    </source>
</evidence>
<feature type="region of interest" description="Disordered" evidence="9">
    <location>
        <begin position="1202"/>
        <end position="1234"/>
    </location>
</feature>
<feature type="region of interest" description="Disordered" evidence="9">
    <location>
        <begin position="45"/>
        <end position="70"/>
    </location>
</feature>
<dbReference type="InterPro" id="IPR018159">
    <property type="entry name" value="Spectrin/alpha-actinin"/>
</dbReference>
<feature type="region of interest" description="Disordered" evidence="9">
    <location>
        <begin position="604"/>
        <end position="643"/>
    </location>
</feature>
<evidence type="ECO:0000256" key="1">
    <source>
        <dbReference type="ARBA" id="ARBA00004126"/>
    </source>
</evidence>
<feature type="domain" description="KASH" evidence="10">
    <location>
        <begin position="1719"/>
        <end position="1774"/>
    </location>
</feature>
<evidence type="ECO:0000256" key="4">
    <source>
        <dbReference type="ARBA" id="ARBA00022989"/>
    </source>
</evidence>
<feature type="region of interest" description="Disordered" evidence="9">
    <location>
        <begin position="764"/>
        <end position="844"/>
    </location>
</feature>
<keyword evidence="6" id="KW-0539">Nucleus</keyword>
<evidence type="ECO:0000256" key="2">
    <source>
        <dbReference type="ARBA" id="ARBA00008619"/>
    </source>
</evidence>
<feature type="compositionally biased region" description="Basic and acidic residues" evidence="9">
    <location>
        <begin position="781"/>
        <end position="814"/>
    </location>
</feature>
<dbReference type="GO" id="GO:0048471">
    <property type="term" value="C:perinuclear region of cytoplasm"/>
    <property type="evidence" value="ECO:0007669"/>
    <property type="project" value="TreeGrafter"/>
</dbReference>
<feature type="region of interest" description="Disordered" evidence="9">
    <location>
        <begin position="1059"/>
        <end position="1161"/>
    </location>
</feature>
<feature type="region of interest" description="Disordered" evidence="9">
    <location>
        <begin position="383"/>
        <end position="436"/>
    </location>
</feature>
<accession>A0AAW0XJH9</accession>